<dbReference type="SUPFAM" id="SSF53448">
    <property type="entry name" value="Nucleotide-diphospho-sugar transferases"/>
    <property type="match status" value="1"/>
</dbReference>
<evidence type="ECO:0000313" key="2">
    <source>
        <dbReference type="EMBL" id="MBB2201005.1"/>
    </source>
</evidence>
<sequence length="283" mass="31464">MRFSLIVPTLGRTDEVRALLLSLTRQAVRSFEIIIVDQNEDSRLDPVIAEFAGHLTILHLRSAVRLCNHARNLGARHATGDIITFPDDDCEYTPDVLMQVDQFFRNDPGIGFLTGSVILPGGIPGRSGRWLKHDSDIDTQTVWTCLIEFNLFIRRTIFDAVGGFDETLGPGTRFGSGEGQDLALRMLSHGKSGHYIHRLRIIHPDKPVALNVSRAFPYGLGMGRVMRKNRCDLPTVARFLLRPIGGALVNFAKFDFPIARYYVMTFFGRLAGYRAPSPAGAAP</sequence>
<keyword evidence="2" id="KW-0808">Transferase</keyword>
<protein>
    <submittedName>
        <fullName evidence="2">Glycosyltransferase family 2 protein</fullName>
    </submittedName>
</protein>
<dbReference type="Gene3D" id="3.90.550.10">
    <property type="entry name" value="Spore Coat Polysaccharide Biosynthesis Protein SpsA, Chain A"/>
    <property type="match status" value="1"/>
</dbReference>
<gene>
    <name evidence="2" type="ORF">HLH28_05325</name>
</gene>
<keyword evidence="3" id="KW-1185">Reference proteome</keyword>
<dbReference type="RefSeq" id="WP_182955558.1">
    <property type="nucleotide sequence ID" value="NZ_JABEQM010000003.1"/>
</dbReference>
<dbReference type="InterPro" id="IPR001173">
    <property type="entry name" value="Glyco_trans_2-like"/>
</dbReference>
<dbReference type="AlphaFoldDB" id="A0A7W4K5Y1"/>
<dbReference type="Proteomes" id="UP000578030">
    <property type="component" value="Unassembled WGS sequence"/>
</dbReference>
<dbReference type="GO" id="GO:0016740">
    <property type="term" value="F:transferase activity"/>
    <property type="evidence" value="ECO:0007669"/>
    <property type="project" value="UniProtKB-KW"/>
</dbReference>
<dbReference type="EMBL" id="JABEQM010000003">
    <property type="protein sequence ID" value="MBB2201005.1"/>
    <property type="molecule type" value="Genomic_DNA"/>
</dbReference>
<dbReference type="InterPro" id="IPR050834">
    <property type="entry name" value="Glycosyltransf_2"/>
</dbReference>
<name>A0A7W4K5Y1_9PROT</name>
<accession>A0A7W4K5Y1</accession>
<proteinExistence type="predicted"/>
<dbReference type="PANTHER" id="PTHR43685">
    <property type="entry name" value="GLYCOSYLTRANSFERASE"/>
    <property type="match status" value="1"/>
</dbReference>
<feature type="domain" description="Glycosyltransferase 2-like" evidence="1">
    <location>
        <begin position="4"/>
        <end position="108"/>
    </location>
</feature>
<dbReference type="CDD" id="cd00761">
    <property type="entry name" value="Glyco_tranf_GTA_type"/>
    <property type="match status" value="1"/>
</dbReference>
<dbReference type="Pfam" id="PF00535">
    <property type="entry name" value="Glycos_transf_2"/>
    <property type="match status" value="1"/>
</dbReference>
<organism evidence="2 3">
    <name type="scientific">Gluconacetobacter tumulisoli</name>
    <dbReference type="NCBI Taxonomy" id="1286189"/>
    <lineage>
        <taxon>Bacteria</taxon>
        <taxon>Pseudomonadati</taxon>
        <taxon>Pseudomonadota</taxon>
        <taxon>Alphaproteobacteria</taxon>
        <taxon>Acetobacterales</taxon>
        <taxon>Acetobacteraceae</taxon>
        <taxon>Gluconacetobacter</taxon>
    </lineage>
</organism>
<evidence type="ECO:0000259" key="1">
    <source>
        <dbReference type="Pfam" id="PF00535"/>
    </source>
</evidence>
<evidence type="ECO:0000313" key="3">
    <source>
        <dbReference type="Proteomes" id="UP000578030"/>
    </source>
</evidence>
<dbReference type="InterPro" id="IPR029044">
    <property type="entry name" value="Nucleotide-diphossugar_trans"/>
</dbReference>
<dbReference type="PANTHER" id="PTHR43685:SF2">
    <property type="entry name" value="GLYCOSYLTRANSFERASE 2-LIKE DOMAIN-CONTAINING PROTEIN"/>
    <property type="match status" value="1"/>
</dbReference>
<comment type="caution">
    <text evidence="2">The sequence shown here is derived from an EMBL/GenBank/DDBJ whole genome shotgun (WGS) entry which is preliminary data.</text>
</comment>
<reference evidence="2 3" key="1">
    <citation type="submission" date="2020-04" db="EMBL/GenBank/DDBJ databases">
        <title>Description of novel Gluconacetobacter.</title>
        <authorList>
            <person name="Sombolestani A."/>
        </authorList>
    </citation>
    <scope>NUCLEOTIDE SEQUENCE [LARGE SCALE GENOMIC DNA]</scope>
    <source>
        <strain evidence="2 3">LMG 27802</strain>
    </source>
</reference>